<sequence>MFSLYNIYYSYNFILFYFYFLFFFFFFIFYIMHGKLNISHWFSISFGACFYHLKRRKTK</sequence>
<evidence type="ECO:0000313" key="3">
    <source>
        <dbReference type="Proteomes" id="UP000030694"/>
    </source>
</evidence>
<accession>A0A024XBQ7</accession>
<dbReference type="Proteomes" id="UP000030694">
    <property type="component" value="Unassembled WGS sequence"/>
</dbReference>
<reference evidence="2 3" key="1">
    <citation type="submission" date="2013-02" db="EMBL/GenBank/DDBJ databases">
        <title>The Genome Annotation of Plasmodium falciparum CAMP/Malaysia.</title>
        <authorList>
            <consortium name="The Broad Institute Genome Sequencing Platform"/>
            <consortium name="The Broad Institute Genome Sequencing Center for Infectious Disease"/>
            <person name="Neafsey D."/>
            <person name="Hoffman S."/>
            <person name="Volkman S."/>
            <person name="Rosenthal P."/>
            <person name="Walker B."/>
            <person name="Young S.K."/>
            <person name="Zeng Q."/>
            <person name="Gargeya S."/>
            <person name="Fitzgerald M."/>
            <person name="Haas B."/>
            <person name="Abouelleil A."/>
            <person name="Allen A.W."/>
            <person name="Alvarado L."/>
            <person name="Arachchi H.M."/>
            <person name="Berlin A.M."/>
            <person name="Chapman S.B."/>
            <person name="Gainer-Dewar J."/>
            <person name="Goldberg J."/>
            <person name="Griggs A."/>
            <person name="Gujja S."/>
            <person name="Hansen M."/>
            <person name="Howarth C."/>
            <person name="Imamovic A."/>
            <person name="Ireland A."/>
            <person name="Larimer J."/>
            <person name="McCowan C."/>
            <person name="Murphy C."/>
            <person name="Pearson M."/>
            <person name="Poon T.W."/>
            <person name="Priest M."/>
            <person name="Roberts A."/>
            <person name="Saif S."/>
            <person name="Shea T."/>
            <person name="Sisk P."/>
            <person name="Sykes S."/>
            <person name="Wortman J."/>
            <person name="Nusbaum C."/>
            <person name="Birren B."/>
        </authorList>
    </citation>
    <scope>NUCLEOTIDE SEQUENCE [LARGE SCALE GENOMIC DNA]</scope>
    <source>
        <strain evidence="2 3">CAMP/Malaysia</strain>
    </source>
</reference>
<feature type="transmembrane region" description="Helical" evidence="1">
    <location>
        <begin position="38"/>
        <end position="53"/>
    </location>
</feature>
<proteinExistence type="predicted"/>
<evidence type="ECO:0000256" key="1">
    <source>
        <dbReference type="SAM" id="Phobius"/>
    </source>
</evidence>
<feature type="transmembrane region" description="Helical" evidence="1">
    <location>
        <begin position="12"/>
        <end position="32"/>
    </location>
</feature>
<keyword evidence="1" id="KW-1133">Transmembrane helix</keyword>
<keyword evidence="1" id="KW-0472">Membrane</keyword>
<evidence type="ECO:0000313" key="2">
    <source>
        <dbReference type="EMBL" id="ETW62236.1"/>
    </source>
</evidence>
<keyword evidence="1" id="KW-0812">Transmembrane</keyword>
<name>A0A024XBQ7_PLAFC</name>
<organism evidence="2 3">
    <name type="scientific">Plasmodium falciparum (isolate Camp / Malaysia)</name>
    <dbReference type="NCBI Taxonomy" id="5835"/>
    <lineage>
        <taxon>Eukaryota</taxon>
        <taxon>Sar</taxon>
        <taxon>Alveolata</taxon>
        <taxon>Apicomplexa</taxon>
        <taxon>Aconoidasida</taxon>
        <taxon>Haemosporida</taxon>
        <taxon>Plasmodiidae</taxon>
        <taxon>Plasmodium</taxon>
        <taxon>Plasmodium (Laverania)</taxon>
    </lineage>
</organism>
<dbReference type="EMBL" id="KI927507">
    <property type="protein sequence ID" value="ETW62236.1"/>
    <property type="molecule type" value="Genomic_DNA"/>
</dbReference>
<reference evidence="2 3" key="2">
    <citation type="submission" date="2013-02" db="EMBL/GenBank/DDBJ databases">
        <title>The Genome Sequence of Plasmodium falciparum CAMP/Malaysia.</title>
        <authorList>
            <consortium name="The Broad Institute Genome Sequencing Platform"/>
            <consortium name="The Broad Institute Genome Sequencing Center for Infectious Disease"/>
            <person name="Neafsey D."/>
            <person name="Cheeseman I."/>
            <person name="Volkman S."/>
            <person name="Adams J."/>
            <person name="Walker B."/>
            <person name="Young S.K."/>
            <person name="Zeng Q."/>
            <person name="Gargeya S."/>
            <person name="Fitzgerald M."/>
            <person name="Haas B."/>
            <person name="Abouelleil A."/>
            <person name="Alvarado L."/>
            <person name="Arachchi H.M."/>
            <person name="Berlin A.M."/>
            <person name="Chapman S.B."/>
            <person name="Dewar J."/>
            <person name="Goldberg J."/>
            <person name="Griggs A."/>
            <person name="Gujja S."/>
            <person name="Hansen M."/>
            <person name="Howarth C."/>
            <person name="Imamovic A."/>
            <person name="Larimer J."/>
            <person name="McCowan C."/>
            <person name="Murphy C."/>
            <person name="Neiman D."/>
            <person name="Pearson M."/>
            <person name="Priest M."/>
            <person name="Roberts A."/>
            <person name="Saif S."/>
            <person name="Shea T."/>
            <person name="Sisk P."/>
            <person name="Sykes S."/>
            <person name="Wortman J."/>
            <person name="Nusbaum C."/>
            <person name="Birren B."/>
        </authorList>
    </citation>
    <scope>NUCLEOTIDE SEQUENCE [LARGE SCALE GENOMIC DNA]</scope>
    <source>
        <strain evidence="2 3">CAMP/Malaysia</strain>
    </source>
</reference>
<dbReference type="AlphaFoldDB" id="A0A024XBQ7"/>
<gene>
    <name evidence="2" type="ORF">PFMC_01928</name>
</gene>
<protein>
    <submittedName>
        <fullName evidence="2">Uncharacterized protein</fullName>
    </submittedName>
</protein>